<feature type="signal peptide" evidence="7">
    <location>
        <begin position="1"/>
        <end position="24"/>
    </location>
</feature>
<gene>
    <name evidence="9" type="ORF">g.1832</name>
</gene>
<keyword evidence="2 6" id="KW-0812">Transmembrane</keyword>
<evidence type="ECO:0000256" key="4">
    <source>
        <dbReference type="ARBA" id="ARBA00023136"/>
    </source>
</evidence>
<feature type="transmembrane region" description="Helical" evidence="6">
    <location>
        <begin position="220"/>
        <end position="240"/>
    </location>
</feature>
<dbReference type="PROSITE" id="PS50261">
    <property type="entry name" value="G_PROTEIN_RECEP_F2_4"/>
    <property type="match status" value="1"/>
</dbReference>
<feature type="compositionally biased region" description="Basic and acidic residues" evidence="5">
    <location>
        <begin position="86"/>
        <end position="98"/>
    </location>
</feature>
<evidence type="ECO:0000259" key="8">
    <source>
        <dbReference type="PROSITE" id="PS50261"/>
    </source>
</evidence>
<keyword evidence="7" id="KW-0732">Signal</keyword>
<keyword evidence="4 6" id="KW-0472">Membrane</keyword>
<comment type="subcellular location">
    <subcellularLocation>
        <location evidence="1">Membrane</location>
        <topology evidence="1">Multi-pass membrane protein</topology>
    </subcellularLocation>
</comment>
<dbReference type="InterPro" id="IPR053231">
    <property type="entry name" value="GPCR_LN-TM7"/>
</dbReference>
<feature type="chain" id="PRO_5008581377" description="G-protein coupled receptors family 2 profile 2 domain-containing protein" evidence="7">
    <location>
        <begin position="25"/>
        <end position="514"/>
    </location>
</feature>
<dbReference type="GO" id="GO:0004930">
    <property type="term" value="F:G protein-coupled receptor activity"/>
    <property type="evidence" value="ECO:0007669"/>
    <property type="project" value="InterPro"/>
</dbReference>
<dbReference type="InterPro" id="IPR017981">
    <property type="entry name" value="GPCR_2-like_7TM"/>
</dbReference>
<feature type="domain" description="G-protein coupled receptors family 2 profile 2" evidence="8">
    <location>
        <begin position="217"/>
        <end position="441"/>
    </location>
</feature>
<evidence type="ECO:0000256" key="6">
    <source>
        <dbReference type="SAM" id="Phobius"/>
    </source>
</evidence>
<organism evidence="9">
    <name type="scientific">Clastoptera arizonana</name>
    <name type="common">Arizona spittle bug</name>
    <dbReference type="NCBI Taxonomy" id="38151"/>
    <lineage>
        <taxon>Eukaryota</taxon>
        <taxon>Metazoa</taxon>
        <taxon>Ecdysozoa</taxon>
        <taxon>Arthropoda</taxon>
        <taxon>Hexapoda</taxon>
        <taxon>Insecta</taxon>
        <taxon>Pterygota</taxon>
        <taxon>Neoptera</taxon>
        <taxon>Paraneoptera</taxon>
        <taxon>Hemiptera</taxon>
        <taxon>Auchenorrhyncha</taxon>
        <taxon>Cercopoidea</taxon>
        <taxon>Clastopteridae</taxon>
        <taxon>Clastoptera</taxon>
    </lineage>
</organism>
<feature type="transmembrane region" description="Helical" evidence="6">
    <location>
        <begin position="284"/>
        <end position="302"/>
    </location>
</feature>
<feature type="transmembrane region" description="Helical" evidence="6">
    <location>
        <begin position="362"/>
        <end position="381"/>
    </location>
</feature>
<evidence type="ECO:0000313" key="9">
    <source>
        <dbReference type="EMBL" id="JAS27088.1"/>
    </source>
</evidence>
<dbReference type="EMBL" id="GEDC01010210">
    <property type="protein sequence ID" value="JAS27088.1"/>
    <property type="molecule type" value="Transcribed_RNA"/>
</dbReference>
<protein>
    <recommendedName>
        <fullName evidence="8">G-protein coupled receptors family 2 profile 2 domain-containing protein</fullName>
    </recommendedName>
</protein>
<dbReference type="Gene3D" id="1.20.1070.10">
    <property type="entry name" value="Rhodopsin 7-helix transmembrane proteins"/>
    <property type="match status" value="1"/>
</dbReference>
<feature type="transmembrane region" description="Helical" evidence="6">
    <location>
        <begin position="402"/>
        <end position="421"/>
    </location>
</feature>
<evidence type="ECO:0000256" key="1">
    <source>
        <dbReference type="ARBA" id="ARBA00004141"/>
    </source>
</evidence>
<feature type="region of interest" description="Disordered" evidence="5">
    <location>
        <begin position="86"/>
        <end position="112"/>
    </location>
</feature>
<evidence type="ECO:0000256" key="3">
    <source>
        <dbReference type="ARBA" id="ARBA00022989"/>
    </source>
</evidence>
<dbReference type="SUPFAM" id="SSF81321">
    <property type="entry name" value="Family A G protein-coupled receptor-like"/>
    <property type="match status" value="1"/>
</dbReference>
<evidence type="ECO:0000256" key="7">
    <source>
        <dbReference type="SAM" id="SignalP"/>
    </source>
</evidence>
<reference evidence="9" key="1">
    <citation type="submission" date="2015-12" db="EMBL/GenBank/DDBJ databases">
        <title>De novo transcriptome assembly of four potential Pierce s Disease insect vectors from Arizona vineyards.</title>
        <authorList>
            <person name="Tassone E.E."/>
        </authorList>
    </citation>
    <scope>NUCLEOTIDE SEQUENCE</scope>
</reference>
<name>A0A1B6DN44_9HEMI</name>
<keyword evidence="3 6" id="KW-1133">Transmembrane helix</keyword>
<dbReference type="InterPro" id="IPR000832">
    <property type="entry name" value="GPCR_2_secretin-like"/>
</dbReference>
<dbReference type="AlphaFoldDB" id="A0A1B6DN44"/>
<dbReference type="Pfam" id="PF00002">
    <property type="entry name" value="7tm_2"/>
    <property type="match status" value="1"/>
</dbReference>
<dbReference type="GO" id="GO:0007166">
    <property type="term" value="P:cell surface receptor signaling pathway"/>
    <property type="evidence" value="ECO:0007669"/>
    <property type="project" value="InterPro"/>
</dbReference>
<accession>A0A1B6DN44</accession>
<dbReference type="GO" id="GO:0016020">
    <property type="term" value="C:membrane"/>
    <property type="evidence" value="ECO:0007669"/>
    <property type="project" value="UniProtKB-SubCell"/>
</dbReference>
<dbReference type="PANTHER" id="PTHR45902:SF4">
    <property type="entry name" value="G-PROTEIN COUPLED RECEPTORS FAMILY 2 PROFILE 2 DOMAIN-CONTAINING PROTEIN"/>
    <property type="match status" value="1"/>
</dbReference>
<sequence length="514" mass="58045">MMHHRRLQMLQAGVATWCWLLALGLGSGVHELNQTKKTPTSYVVQTSVNITDVKYQGTTATPAHYRQPPLQRFKVDTFIRMKHDRPVTTKPSEGEATKHLAASNRSWADPPHATTIERPIMSRPLNTKRTTEGPVVQGDEYYTSYVEYPEAIALNHSAYREESVIPEPNLDTDDDLETDALLPDDSLADTDLHDHDLIDSVMYIYFGASDRDDGGVGKQVLIVGAVISLVAQLLTLACVLRRLQTHADHSQSLIIINAEAAAACSSLTYMLGIQATAIRTHCQLVAVVLHYLHLATCGWYFVNCINAYRHVLYPEHRTKVRLYCLMAWTLPAIIVMMCFLLNERGYETRVYCWMSLEKGMLFSFMIPVSVLILMNTFFALSGLRGLSLSKSATDVDRKCLRVAATLLPMFSVVWFLGVVALENSTSLVFPFLFVTMNCFMNWFIFACWLPPDISVWKDSDDEYDDEDDDMYDEVLKPQQQPINDVQPLLEEAVYVCGRRDACELQMDPICTISS</sequence>
<feature type="transmembrane region" description="Helical" evidence="6">
    <location>
        <begin position="252"/>
        <end position="272"/>
    </location>
</feature>
<feature type="transmembrane region" description="Helical" evidence="6">
    <location>
        <begin position="427"/>
        <end position="449"/>
    </location>
</feature>
<evidence type="ECO:0000256" key="5">
    <source>
        <dbReference type="SAM" id="MobiDB-lite"/>
    </source>
</evidence>
<dbReference type="PANTHER" id="PTHR45902">
    <property type="entry name" value="LATROPHILIN RECEPTOR-LIKE PROTEIN A"/>
    <property type="match status" value="1"/>
</dbReference>
<feature type="transmembrane region" description="Helical" evidence="6">
    <location>
        <begin position="322"/>
        <end position="342"/>
    </location>
</feature>
<proteinExistence type="predicted"/>
<evidence type="ECO:0000256" key="2">
    <source>
        <dbReference type="ARBA" id="ARBA00022692"/>
    </source>
</evidence>